<feature type="transmembrane region" description="Helical" evidence="1">
    <location>
        <begin position="38"/>
        <end position="57"/>
    </location>
</feature>
<keyword evidence="1" id="KW-0472">Membrane</keyword>
<keyword evidence="4" id="KW-1185">Reference proteome</keyword>
<keyword evidence="1" id="KW-1133">Transmembrane helix</keyword>
<keyword evidence="1" id="KW-0812">Transmembrane</keyword>
<protein>
    <recommendedName>
        <fullName evidence="2">DUF7847 domain-containing protein</fullName>
    </recommendedName>
</protein>
<dbReference type="Pfam" id="PF25231">
    <property type="entry name" value="DUF7847"/>
    <property type="match status" value="1"/>
</dbReference>
<evidence type="ECO:0000259" key="2">
    <source>
        <dbReference type="Pfam" id="PF25231"/>
    </source>
</evidence>
<gene>
    <name evidence="3" type="ORF">HHL22_21380</name>
</gene>
<dbReference type="RefSeq" id="WP_169533407.1">
    <property type="nucleotide sequence ID" value="NZ_JABBGH010000003.1"/>
</dbReference>
<feature type="transmembrane region" description="Helical" evidence="1">
    <location>
        <begin position="229"/>
        <end position="252"/>
    </location>
</feature>
<dbReference type="EMBL" id="JABBGH010000003">
    <property type="protein sequence ID" value="NML67762.1"/>
    <property type="molecule type" value="Genomic_DNA"/>
</dbReference>
<feature type="domain" description="DUF7847" evidence="2">
    <location>
        <begin position="138"/>
        <end position="267"/>
    </location>
</feature>
<organism evidence="3 4">
    <name type="scientific">Hymenobacter polaris</name>
    <dbReference type="NCBI Taxonomy" id="2682546"/>
    <lineage>
        <taxon>Bacteria</taxon>
        <taxon>Pseudomonadati</taxon>
        <taxon>Bacteroidota</taxon>
        <taxon>Cytophagia</taxon>
        <taxon>Cytophagales</taxon>
        <taxon>Hymenobacteraceae</taxon>
        <taxon>Hymenobacter</taxon>
    </lineage>
</organism>
<feature type="transmembrane region" description="Helical" evidence="1">
    <location>
        <begin position="272"/>
        <end position="298"/>
    </location>
</feature>
<evidence type="ECO:0000313" key="3">
    <source>
        <dbReference type="EMBL" id="NML67762.1"/>
    </source>
</evidence>
<name>A0A7Y0AI64_9BACT</name>
<dbReference type="AlphaFoldDB" id="A0A7Y0AI64"/>
<feature type="transmembrane region" description="Helical" evidence="1">
    <location>
        <begin position="144"/>
        <end position="170"/>
    </location>
</feature>
<evidence type="ECO:0000256" key="1">
    <source>
        <dbReference type="SAM" id="Phobius"/>
    </source>
</evidence>
<feature type="transmembrane region" description="Helical" evidence="1">
    <location>
        <begin position="93"/>
        <end position="115"/>
    </location>
</feature>
<accession>A0A7Y0AI64</accession>
<proteinExistence type="predicted"/>
<sequence length="339" mass="36664">MKNTFTTPADFWQERDFGAKISAAFEFIGAHWRPLGKCLVYFVLPGALLMGIGLGLMTNTMWNRMGDVMQHKQWTAQSGSGSSLGTAFNFQGMGLAFMGGLLGMLLVVSTVYGYLRARLRLPATEPVTPAAVWAELRARLGSMLLALLLLGGLYLLVVFGFVAGIGLLGVGGEPSAGKVGMVMLLFVVLGILLAYAGVALGLYFPVLWLEDTDAAAALGRCFQLVRGKWWSTFGLLLVSGLIQSTMSIVFAMPQYAVMGGKMLQLPGLGSDVLGLVAQTFYSVGLLFTYCIPLLALAFQYFNLVERREGFGLRLLVDELGQPAIAARSQHYQPDEEGEY</sequence>
<reference evidence="3 4" key="1">
    <citation type="submission" date="2020-04" db="EMBL/GenBank/DDBJ databases">
        <title>Hymenobacter polaris sp. nov., isolated from Arctic soil.</title>
        <authorList>
            <person name="Dahal R.H."/>
        </authorList>
    </citation>
    <scope>NUCLEOTIDE SEQUENCE [LARGE SCALE GENOMIC DNA]</scope>
    <source>
        <strain evidence="3 4">RP-2-7</strain>
    </source>
</reference>
<dbReference type="InterPro" id="IPR057169">
    <property type="entry name" value="DUF7847"/>
</dbReference>
<evidence type="ECO:0000313" key="4">
    <source>
        <dbReference type="Proteomes" id="UP000559626"/>
    </source>
</evidence>
<feature type="transmembrane region" description="Helical" evidence="1">
    <location>
        <begin position="182"/>
        <end position="208"/>
    </location>
</feature>
<dbReference type="Proteomes" id="UP000559626">
    <property type="component" value="Unassembled WGS sequence"/>
</dbReference>
<comment type="caution">
    <text evidence="3">The sequence shown here is derived from an EMBL/GenBank/DDBJ whole genome shotgun (WGS) entry which is preliminary data.</text>
</comment>